<dbReference type="SMART" id="SM01205">
    <property type="entry name" value="FKS1_dom1"/>
    <property type="match status" value="1"/>
</dbReference>
<dbReference type="HOGENOM" id="CLU_234343_0_0_1"/>
<dbReference type="EC" id="2.4.1.34" evidence="3"/>
<evidence type="ECO:0000256" key="3">
    <source>
        <dbReference type="ARBA" id="ARBA00012589"/>
    </source>
</evidence>
<protein>
    <recommendedName>
        <fullName evidence="3">1,3-beta-glucan synthase</fullName>
        <ecNumber evidence="3">2.4.1.34</ecNumber>
    </recommendedName>
</protein>
<dbReference type="Pfam" id="PF03935">
    <property type="entry name" value="SKN1_KRE6_Sbg1"/>
    <property type="match status" value="2"/>
</dbReference>
<dbReference type="Proteomes" id="UP000013827">
    <property type="component" value="Unassembled WGS sequence"/>
</dbReference>
<dbReference type="InterPro" id="IPR003440">
    <property type="entry name" value="Glyco_trans_48_dom"/>
</dbReference>
<evidence type="ECO:0000256" key="9">
    <source>
        <dbReference type="ARBA" id="ARBA00023180"/>
    </source>
</evidence>
<evidence type="ECO:0000256" key="2">
    <source>
        <dbReference type="ARBA" id="ARBA00009040"/>
    </source>
</evidence>
<feature type="transmembrane region" description="Helical" evidence="13">
    <location>
        <begin position="265"/>
        <end position="286"/>
    </location>
</feature>
<dbReference type="GO" id="GO:0006075">
    <property type="term" value="P:(1-&gt;3)-beta-D-glucan biosynthetic process"/>
    <property type="evidence" value="ECO:0007669"/>
    <property type="project" value="InterPro"/>
</dbReference>
<dbReference type="GO" id="GO:0003843">
    <property type="term" value="F:1,3-beta-D-glucan synthase activity"/>
    <property type="evidence" value="ECO:0007669"/>
    <property type="project" value="UniProtKB-EC"/>
</dbReference>
<dbReference type="GO" id="GO:0000148">
    <property type="term" value="C:1,3-beta-D-glucan synthase complex"/>
    <property type="evidence" value="ECO:0007669"/>
    <property type="project" value="InterPro"/>
</dbReference>
<dbReference type="InterPro" id="IPR026899">
    <property type="entry name" value="FKS1-like_dom1"/>
</dbReference>
<dbReference type="PANTHER" id="PTHR12741">
    <property type="entry name" value="LYST-INTERACTING PROTEIN LIP5 DOPAMINE RESPONSIVE PROTEIN DRG-1"/>
    <property type="match status" value="1"/>
</dbReference>
<reference evidence="16" key="1">
    <citation type="journal article" date="2013" name="Nature">
        <title>Pan genome of the phytoplankton Emiliania underpins its global distribution.</title>
        <authorList>
            <person name="Read B.A."/>
            <person name="Kegel J."/>
            <person name="Klute M.J."/>
            <person name="Kuo A."/>
            <person name="Lefebvre S.C."/>
            <person name="Maumus F."/>
            <person name="Mayer C."/>
            <person name="Miller J."/>
            <person name="Monier A."/>
            <person name="Salamov A."/>
            <person name="Young J."/>
            <person name="Aguilar M."/>
            <person name="Claverie J.M."/>
            <person name="Frickenhaus S."/>
            <person name="Gonzalez K."/>
            <person name="Herman E.K."/>
            <person name="Lin Y.C."/>
            <person name="Napier J."/>
            <person name="Ogata H."/>
            <person name="Sarno A.F."/>
            <person name="Shmutz J."/>
            <person name="Schroeder D."/>
            <person name="de Vargas C."/>
            <person name="Verret F."/>
            <person name="von Dassow P."/>
            <person name="Valentin K."/>
            <person name="Van de Peer Y."/>
            <person name="Wheeler G."/>
            <person name="Dacks J.B."/>
            <person name="Delwiche C.F."/>
            <person name="Dyhrman S.T."/>
            <person name="Glockner G."/>
            <person name="John U."/>
            <person name="Richards T."/>
            <person name="Worden A.Z."/>
            <person name="Zhang X."/>
            <person name="Grigoriev I.V."/>
            <person name="Allen A.E."/>
            <person name="Bidle K."/>
            <person name="Borodovsky M."/>
            <person name="Bowler C."/>
            <person name="Brownlee C."/>
            <person name="Cock J.M."/>
            <person name="Elias M."/>
            <person name="Gladyshev V.N."/>
            <person name="Groth M."/>
            <person name="Guda C."/>
            <person name="Hadaegh A."/>
            <person name="Iglesias-Rodriguez M.D."/>
            <person name="Jenkins J."/>
            <person name="Jones B.M."/>
            <person name="Lawson T."/>
            <person name="Leese F."/>
            <person name="Lindquist E."/>
            <person name="Lobanov A."/>
            <person name="Lomsadze A."/>
            <person name="Malik S.B."/>
            <person name="Marsh M.E."/>
            <person name="Mackinder L."/>
            <person name="Mock T."/>
            <person name="Mueller-Roeber B."/>
            <person name="Pagarete A."/>
            <person name="Parker M."/>
            <person name="Probert I."/>
            <person name="Quesneville H."/>
            <person name="Raines C."/>
            <person name="Rensing S.A."/>
            <person name="Riano-Pachon D.M."/>
            <person name="Richier S."/>
            <person name="Rokitta S."/>
            <person name="Shiraiwa Y."/>
            <person name="Soanes D.M."/>
            <person name="van der Giezen M."/>
            <person name="Wahlund T.M."/>
            <person name="Williams B."/>
            <person name="Wilson W."/>
            <person name="Wolfe G."/>
            <person name="Wurch L.L."/>
        </authorList>
    </citation>
    <scope>NUCLEOTIDE SEQUENCE</scope>
</reference>
<dbReference type="InterPro" id="IPR005629">
    <property type="entry name" value="Skn1/Kre6/Sbg1"/>
</dbReference>
<reference evidence="15" key="2">
    <citation type="submission" date="2024-10" db="UniProtKB">
        <authorList>
            <consortium name="EnsemblProtists"/>
        </authorList>
    </citation>
    <scope>IDENTIFICATION</scope>
</reference>
<dbReference type="PaxDb" id="2903-EOD34380"/>
<feature type="transmembrane region" description="Helical" evidence="13">
    <location>
        <begin position="989"/>
        <end position="1016"/>
    </location>
</feature>
<evidence type="ECO:0000256" key="12">
    <source>
        <dbReference type="SAM" id="MobiDB-lite"/>
    </source>
</evidence>
<feature type="transmembrane region" description="Helical" evidence="13">
    <location>
        <begin position="1037"/>
        <end position="1063"/>
    </location>
</feature>
<feature type="transmembrane region" description="Helical" evidence="13">
    <location>
        <begin position="1920"/>
        <end position="1942"/>
    </location>
</feature>
<feature type="domain" description="1,3-beta-glucan synthase component FKS1-like" evidence="14">
    <location>
        <begin position="696"/>
        <end position="767"/>
    </location>
</feature>
<evidence type="ECO:0000256" key="1">
    <source>
        <dbReference type="ARBA" id="ARBA00004141"/>
    </source>
</evidence>
<organism evidence="15 16">
    <name type="scientific">Emiliania huxleyi (strain CCMP1516)</name>
    <dbReference type="NCBI Taxonomy" id="280463"/>
    <lineage>
        <taxon>Eukaryota</taxon>
        <taxon>Haptista</taxon>
        <taxon>Haptophyta</taxon>
        <taxon>Prymnesiophyceae</taxon>
        <taxon>Isochrysidales</taxon>
        <taxon>Noelaerhabdaceae</taxon>
        <taxon>Emiliania</taxon>
    </lineage>
</organism>
<feature type="transmembrane region" description="Helical" evidence="13">
    <location>
        <begin position="1817"/>
        <end position="1837"/>
    </location>
</feature>
<evidence type="ECO:0000256" key="7">
    <source>
        <dbReference type="ARBA" id="ARBA00022989"/>
    </source>
</evidence>
<comment type="similarity">
    <text evidence="2">Belongs to the glycosyltransferase 48 family.</text>
</comment>
<evidence type="ECO:0000256" key="11">
    <source>
        <dbReference type="ARBA" id="ARBA00047777"/>
    </source>
</evidence>
<dbReference type="eggNOG" id="KOG0916">
    <property type="taxonomic scope" value="Eukaryota"/>
</dbReference>
<feature type="transmembrane region" description="Helical" evidence="13">
    <location>
        <begin position="1888"/>
        <end position="1908"/>
    </location>
</feature>
<evidence type="ECO:0000256" key="13">
    <source>
        <dbReference type="SAM" id="Phobius"/>
    </source>
</evidence>
<evidence type="ECO:0000256" key="6">
    <source>
        <dbReference type="ARBA" id="ARBA00022692"/>
    </source>
</evidence>
<evidence type="ECO:0000256" key="4">
    <source>
        <dbReference type="ARBA" id="ARBA00022676"/>
    </source>
</evidence>
<feature type="transmembrane region" description="Helical" evidence="13">
    <location>
        <begin position="1954"/>
        <end position="1973"/>
    </location>
</feature>
<dbReference type="RefSeq" id="XP_005786809.1">
    <property type="nucleotide sequence ID" value="XM_005786752.1"/>
</dbReference>
<comment type="subcellular location">
    <subcellularLocation>
        <location evidence="1">Membrane</location>
        <topology evidence="1">Multi-pass membrane protein</topology>
    </subcellularLocation>
</comment>
<feature type="transmembrane region" description="Helical" evidence="13">
    <location>
        <begin position="466"/>
        <end position="486"/>
    </location>
</feature>
<keyword evidence="7 13" id="KW-1133">Transmembrane helix</keyword>
<dbReference type="Pfam" id="PF02364">
    <property type="entry name" value="Glucan_synthase"/>
    <property type="match status" value="2"/>
</dbReference>
<dbReference type="PANTHER" id="PTHR12741:SF48">
    <property type="entry name" value="1,3-BETA-GLUCAN SYNTHASE COMPONENT FKS1-RELATED"/>
    <property type="match status" value="1"/>
</dbReference>
<proteinExistence type="inferred from homology"/>
<accession>A0A0D3KF45</accession>
<comment type="catalytic activity">
    <reaction evidence="11">
        <text>[(1-&gt;3)-beta-D-glucosyl](n) + UDP-alpha-D-glucose = [(1-&gt;3)-beta-D-glucosyl](n+1) + UDP + H(+)</text>
        <dbReference type="Rhea" id="RHEA:21476"/>
        <dbReference type="Rhea" id="RHEA-COMP:11146"/>
        <dbReference type="Rhea" id="RHEA-COMP:14303"/>
        <dbReference type="ChEBI" id="CHEBI:15378"/>
        <dbReference type="ChEBI" id="CHEBI:37671"/>
        <dbReference type="ChEBI" id="CHEBI:58223"/>
        <dbReference type="ChEBI" id="CHEBI:58885"/>
        <dbReference type="EC" id="2.4.1.34"/>
    </reaction>
</comment>
<dbReference type="GO" id="GO:0005886">
    <property type="term" value="C:plasma membrane"/>
    <property type="evidence" value="ECO:0007669"/>
    <property type="project" value="TreeGrafter"/>
</dbReference>
<evidence type="ECO:0000256" key="8">
    <source>
        <dbReference type="ARBA" id="ARBA00023136"/>
    </source>
</evidence>
<dbReference type="KEGG" id="ehx:EMIHUDRAFT_449354"/>
<feature type="region of interest" description="Disordered" evidence="12">
    <location>
        <begin position="1"/>
        <end position="38"/>
    </location>
</feature>
<dbReference type="STRING" id="2903.R1F645"/>
<evidence type="ECO:0000256" key="5">
    <source>
        <dbReference type="ARBA" id="ARBA00022679"/>
    </source>
</evidence>
<keyword evidence="4" id="KW-0328">Glycosyltransferase</keyword>
<evidence type="ECO:0000256" key="10">
    <source>
        <dbReference type="ARBA" id="ARBA00023316"/>
    </source>
</evidence>
<feature type="compositionally biased region" description="Low complexity" evidence="12">
    <location>
        <begin position="26"/>
        <end position="37"/>
    </location>
</feature>
<keyword evidence="10" id="KW-0961">Cell wall biogenesis/degradation</keyword>
<dbReference type="EnsemblProtists" id="EOD34380">
    <property type="protein sequence ID" value="EOD34380"/>
    <property type="gene ID" value="EMIHUDRAFT_449354"/>
</dbReference>
<evidence type="ECO:0000313" key="15">
    <source>
        <dbReference type="EnsemblProtists" id="EOD34380"/>
    </source>
</evidence>
<feature type="transmembrane region" description="Helical" evidence="13">
    <location>
        <begin position="1849"/>
        <end position="1868"/>
    </location>
</feature>
<feature type="transmembrane region" description="Helical" evidence="13">
    <location>
        <begin position="293"/>
        <end position="316"/>
    </location>
</feature>
<sequence>MNRAPERPTAGRPRQLQSWLFGWPESDSSSNATSSNAWDGSLIDVDTPLEELETVGLGDGESYRLVMSDEFETEGRRFSEVDRDPIWTAVARHDPTNGNLAYMTPQMVSTHAGALEIYTTNTGFRASRPAIWMLGNLGRATYPLSNDGLWPFSFGACDRARLGAAAVPGARRAGGVPEVDLLEARPCADIAAASDRPALAVAHNNLTIDQAIFPTVFRIGHVRFYQRASGRQRTSCSPPDHPTAGWIAQHWWANGKQAPPSVDNLLRASVLLSGCVAALGALALLLSEEHVRLALALLFGAFFCAALASAGLARYLGVSPDDAWLGPQTAGGDSATSSLTLSAGVPLRSHVWSFHVWNLSAERARAASLARLFADRLVYLACVVEAAVVGGLLLTILSELTLCLATAFSARALPRLLVALLGALAAREGGQDEGGGRVGSLSAAVPLPPVGPPLPHPRGWSAGEELSLLLFPLFLFVALVSGLAAIHVRKAFLEAATALCGAQLLWLGAASLAGGEAMFDAMLDVRHAVEGLAGSGVQGDLGRSSSPWAAPAKVRGGAVVSGVAGERRVAVDVCQAQPSVERWWLATARRHGQRRPRRAACPERRWLPPLQQCTAVDASGALGSPVVKQLCAVAAAFEADFGFQRSVVCNQLEHLLRLLAARAARLPFSAPERAARAADSLHAHLFASYFTWCEHAANLRHASEAVWWLFHQLSDLAKPLPRPFALASVAPLYASLVHLFCERAHPLNYDDVNEAFWRPDCLGWSLEGSGAGSAAAQLRGLAKEYRERRSWLHMLGAFEHVYFAHWIMLRLMLGATLGLNTCIAAEFGAGEESDAALRVLQFEATLVVDVQAYRVLSGLLQLWARFPTCDPPAKLDAVLRVALDLLLSLALNVALWFSLRDQHLHHWAMALLLSIAVFVRPTLSSLRFLVVNALRMHCECTANALRIACELPANSNCSLFGIEVANGPLPARHVRPTSWHVRPTSWSALAFWLTLFSVHCLLVQHYIADALVVDTLGLLYSYFGRAPRSSGIGLGQLFVLLLCIWVPVILFFLVSFSLTFTLWDPSWNLLGLPQLLAAHFDPAADRFEQRWLASRPARLPPSPGGAWAVSAGGRSVSLPAVANGSRDGALPPDEDAPADLSGLRLAAQLLGRLPARGGWGFAQCWNTMLHEMRRQDLVDNSEETRLHALLAGCPVESLPTLCRLSLAGAADIAMAVVWPLLGAAHQPDVALALRALAAVVPPIAPATDASAAGSAGQSRPCGALPPGLRSERVLYGLRKALQRPLIELSQALVELCEAIFAMIGLSRDLSRLDLTASLNDLTAALSLARRRRGVTRVRIADIASAEGAADEVRGALGAAANALQATLAHPTLGFWADSSYASASLASLLRHEPNLEAIAVRLRRMLSLSPTPRPLRSNEAMRRLRHWLRSLKMDAPEAPPVAEMQSWSILTPVYKETVLYSMADLEEESNDGRSFIEVLRGLHRDEWANFAQRLGESPSALSAGPSAAAVGLDARPDSRAHRMMYYESALAFLVAVEAGSAGGGPAPPLPAASQTAAASALAQRKVGYVCACQVYGDYKRAGDPRAVDIEALMHAFPSLRVAYGGVRCESRVGLPGNPILGEGKPENQNVALPFCHGERVQMVDMNQEGYWEEALKMRPLLQEFESSAKAGPVTVIGFPEHIFTQSSGFVTAIFIGLQERYFGSFVQRHPDLLDKLHFATRGGVSKASKEINLSEDIFSGYKTVLAGGCVVFREYHLVGKGRPTNLMEITGFFAKLSSGSAASLTTRDVARFAASAPLVKLFSYYYSAIAFYVHDVIVMHVTVLIPYLLAMLALVGLDHRFNNYEAQPLSLFALLPLLLSLMTALPLLRAVPALCMVLVERGPRRALSFLLGMAITASPVYFIFVAQTKSFHFARTARDYALAAAVLLPVGALAALRLPGVVHRALIFQRSHGLILYSSVLAAVALAYALSSLDWG</sequence>
<name>A0A0D3KF45_EMIH1</name>
<evidence type="ECO:0000313" key="16">
    <source>
        <dbReference type="Proteomes" id="UP000013827"/>
    </source>
</evidence>
<keyword evidence="5" id="KW-0808">Transferase</keyword>
<keyword evidence="6 13" id="KW-0812">Transmembrane</keyword>
<dbReference type="GeneID" id="17279651"/>
<keyword evidence="16" id="KW-1185">Reference proteome</keyword>
<feature type="transmembrane region" description="Helical" evidence="13">
    <location>
        <begin position="377"/>
        <end position="405"/>
    </location>
</feature>
<keyword evidence="9" id="KW-0325">Glycoprotein</keyword>
<evidence type="ECO:0000259" key="14">
    <source>
        <dbReference type="SMART" id="SM01205"/>
    </source>
</evidence>
<keyword evidence="8 13" id="KW-0472">Membrane</keyword>